<keyword evidence="3" id="KW-1185">Reference proteome</keyword>
<accession>A0AAD1HJR2</accession>
<evidence type="ECO:0000313" key="2">
    <source>
        <dbReference type="EMBL" id="BBX05511.1"/>
    </source>
</evidence>
<proteinExistence type="predicted"/>
<dbReference type="KEGG" id="maic:MAIC_03140"/>
<evidence type="ECO:0000313" key="3">
    <source>
        <dbReference type="Proteomes" id="UP000467327"/>
    </source>
</evidence>
<organism evidence="2 3">
    <name type="scientific">Mycolicibacterium aichiense</name>
    <dbReference type="NCBI Taxonomy" id="1799"/>
    <lineage>
        <taxon>Bacteria</taxon>
        <taxon>Bacillati</taxon>
        <taxon>Actinomycetota</taxon>
        <taxon>Actinomycetes</taxon>
        <taxon>Mycobacteriales</taxon>
        <taxon>Mycobacteriaceae</taxon>
        <taxon>Mycolicibacterium</taxon>
    </lineage>
</organism>
<name>A0AAD1HJR2_9MYCO</name>
<feature type="region of interest" description="Disordered" evidence="1">
    <location>
        <begin position="1"/>
        <end position="49"/>
    </location>
</feature>
<reference evidence="2 3" key="1">
    <citation type="journal article" date="2019" name="Emerg. Microbes Infect.">
        <title>Comprehensive subspecies identification of 175 nontuberculous mycobacteria species based on 7547 genomic profiles.</title>
        <authorList>
            <person name="Matsumoto Y."/>
            <person name="Kinjo T."/>
            <person name="Motooka D."/>
            <person name="Nabeya D."/>
            <person name="Jung N."/>
            <person name="Uechi K."/>
            <person name="Horii T."/>
            <person name="Iida T."/>
            <person name="Fujita J."/>
            <person name="Nakamura S."/>
        </authorList>
    </citation>
    <scope>NUCLEOTIDE SEQUENCE [LARGE SCALE GENOMIC DNA]</scope>
    <source>
        <strain evidence="2 3">JCM 6376</strain>
    </source>
</reference>
<sequence length="71" mass="6855">MVSTDEIALGDGSTGSLGASEATGVTTAAVELADGATTSAPPPEPDCDPELFAASAVELVVCADTADSART</sequence>
<protein>
    <submittedName>
        <fullName evidence="2">Uncharacterized protein</fullName>
    </submittedName>
</protein>
<gene>
    <name evidence="2" type="ORF">MAIC_03140</name>
</gene>
<dbReference type="EMBL" id="AP022561">
    <property type="protein sequence ID" value="BBX05511.1"/>
    <property type="molecule type" value="Genomic_DNA"/>
</dbReference>
<dbReference type="AlphaFoldDB" id="A0AAD1HJR2"/>
<evidence type="ECO:0000256" key="1">
    <source>
        <dbReference type="SAM" id="MobiDB-lite"/>
    </source>
</evidence>
<dbReference type="Proteomes" id="UP000467327">
    <property type="component" value="Chromosome"/>
</dbReference>